<dbReference type="EMBL" id="CP120682">
    <property type="protein sequence ID" value="WKN39395.1"/>
    <property type="molecule type" value="Genomic_DNA"/>
</dbReference>
<name>A0AA49GR01_9BACT</name>
<protein>
    <submittedName>
        <fullName evidence="1">Uncharacterized protein</fullName>
    </submittedName>
</protein>
<organism evidence="1">
    <name type="scientific">Roseihalotalea indica</name>
    <dbReference type="NCBI Taxonomy" id="2867963"/>
    <lineage>
        <taxon>Bacteria</taxon>
        <taxon>Pseudomonadati</taxon>
        <taxon>Bacteroidota</taxon>
        <taxon>Cytophagia</taxon>
        <taxon>Cytophagales</taxon>
        <taxon>Catalimonadaceae</taxon>
        <taxon>Roseihalotalea</taxon>
    </lineage>
</organism>
<sequence length="309" mass="35854">MRNFFPLLSVFLLSSCTIGYQLYDGPSTMLVDFPLPPHDHEVPIYFPVDTLPDEEYIRIGVLEAWGYAYTSYNELIHHLQEEGRHYGVDAIQIIDKQTTETEYSSSTVLAGLGLKSLKNMDYLDQYVKAKEVYLLKDDYSPSGPWVAKLWTGFDGQVQRVDGNPMYSEIIEKYSLNYLLYQRDNQWRYANDPQGNVRMRVRTAPAGPQLRVWFTYKYPGFPSTARIRDCPTKTETLIQFEYNGHGQVIEKMIYLPNDKVLKEIPSYDADGKQVGSEFFTVVQGQPDQPYLRVIHYFYSPEDVQDRIVLK</sequence>
<proteinExistence type="predicted"/>
<reference evidence="1" key="2">
    <citation type="journal article" date="2024" name="Antonie Van Leeuwenhoek">
        <title>Roseihalotalea indica gen. nov., sp. nov., a halophilic Bacteroidetes from mesopelagic Southwest Indian Ocean with higher carbohydrate metabolic potential.</title>
        <authorList>
            <person name="Chen B."/>
            <person name="Zhang M."/>
            <person name="Lin D."/>
            <person name="Ye J."/>
            <person name="Tang K."/>
        </authorList>
    </citation>
    <scope>NUCLEOTIDE SEQUENCE</scope>
    <source>
        <strain evidence="1">TK19036</strain>
    </source>
</reference>
<accession>A0AA49GR01</accession>
<evidence type="ECO:0000313" key="1">
    <source>
        <dbReference type="EMBL" id="WKN39395.1"/>
    </source>
</evidence>
<dbReference type="PROSITE" id="PS51257">
    <property type="entry name" value="PROKAR_LIPOPROTEIN"/>
    <property type="match status" value="1"/>
</dbReference>
<reference evidence="1" key="1">
    <citation type="journal article" date="2023" name="Comput. Struct. Biotechnol. J.">
        <title>Discovery of a novel marine Bacteroidetes with a rich repertoire of carbohydrate-active enzymes.</title>
        <authorList>
            <person name="Chen B."/>
            <person name="Liu G."/>
            <person name="Chen Q."/>
            <person name="Wang H."/>
            <person name="Liu L."/>
            <person name="Tang K."/>
        </authorList>
    </citation>
    <scope>NUCLEOTIDE SEQUENCE</scope>
    <source>
        <strain evidence="1">TK19036</strain>
    </source>
</reference>
<gene>
    <name evidence="1" type="ORF">K4G66_11905</name>
</gene>
<dbReference type="AlphaFoldDB" id="A0AA49GR01"/>